<organism evidence="2 3">
    <name type="scientific">Fusarium culmorum</name>
    <dbReference type="NCBI Taxonomy" id="5516"/>
    <lineage>
        <taxon>Eukaryota</taxon>
        <taxon>Fungi</taxon>
        <taxon>Dikarya</taxon>
        <taxon>Ascomycota</taxon>
        <taxon>Pezizomycotina</taxon>
        <taxon>Sordariomycetes</taxon>
        <taxon>Hypocreomycetidae</taxon>
        <taxon>Hypocreales</taxon>
        <taxon>Nectriaceae</taxon>
        <taxon>Fusarium</taxon>
    </lineage>
</organism>
<evidence type="ECO:0000259" key="1">
    <source>
        <dbReference type="Pfam" id="PF06985"/>
    </source>
</evidence>
<comment type="caution">
    <text evidence="2">The sequence shown here is derived from an EMBL/GenBank/DDBJ whole genome shotgun (WGS) entry which is preliminary data.</text>
</comment>
<keyword evidence="3" id="KW-1185">Reference proteome</keyword>
<dbReference type="Proteomes" id="UP000241587">
    <property type="component" value="Unassembled WGS sequence"/>
</dbReference>
<dbReference type="AlphaFoldDB" id="A0A2T4GKT1"/>
<dbReference type="PANTHER" id="PTHR33112:SF16">
    <property type="entry name" value="HETEROKARYON INCOMPATIBILITY DOMAIN-CONTAINING PROTEIN"/>
    <property type="match status" value="1"/>
</dbReference>
<dbReference type="InterPro" id="IPR010730">
    <property type="entry name" value="HET"/>
</dbReference>
<dbReference type="EMBL" id="PVEM01000012">
    <property type="protein sequence ID" value="PTD04174.1"/>
    <property type="molecule type" value="Genomic_DNA"/>
</dbReference>
<proteinExistence type="predicted"/>
<evidence type="ECO:0000313" key="3">
    <source>
        <dbReference type="Proteomes" id="UP000241587"/>
    </source>
</evidence>
<feature type="domain" description="Heterokaryon incompatibility" evidence="1">
    <location>
        <begin position="170"/>
        <end position="283"/>
    </location>
</feature>
<evidence type="ECO:0000313" key="2">
    <source>
        <dbReference type="EMBL" id="PTD04174.1"/>
    </source>
</evidence>
<sequence length="326" mass="36784">MAELLCSDCLLFEESLQNYSSKYSHRTLKWNIESLKESAQQGCSLCRVIYQSFIYDEGALLQDAEAPIEISTKDSSRYNSEVPTKARLYPSCSTADLKNKLLKHKRDLLAILKIRHLTKVSKNSQCGHRVFSVDIYVVPTRLIDVGTENSSQPPRLCLPRKDQSCGNIEYAALSYAWGLVNNSHSSRTTASNLEEMLRGLPFSQLPKTIQDAIVFTRKLGFRYLWVDALRILQSEGPHDASHQQDWSHEATRFGYYYQNAAITIAATGARSLDDGLFLPRPALAFDPNPVILRRKRPTGETRDISILPNVPSWISEIKKAPLYEGG</sequence>
<dbReference type="OrthoDB" id="3789824at2759"/>
<dbReference type="PANTHER" id="PTHR33112">
    <property type="entry name" value="DOMAIN PROTEIN, PUTATIVE-RELATED"/>
    <property type="match status" value="1"/>
</dbReference>
<dbReference type="Pfam" id="PF06985">
    <property type="entry name" value="HET"/>
    <property type="match status" value="1"/>
</dbReference>
<gene>
    <name evidence="2" type="ORF">FCULG_00000034</name>
</gene>
<accession>A0A2T4GKT1</accession>
<name>A0A2T4GKT1_FUSCU</name>
<protein>
    <recommendedName>
        <fullName evidence="1">Heterokaryon incompatibility domain-containing protein</fullName>
    </recommendedName>
</protein>
<reference evidence="2 3" key="1">
    <citation type="submission" date="2018-02" db="EMBL/GenBank/DDBJ databases">
        <title>Fusarium culmorum secondary metabolites in fungal-bacterial-plant interactions.</title>
        <authorList>
            <person name="Schmidt R."/>
        </authorList>
    </citation>
    <scope>NUCLEOTIDE SEQUENCE [LARGE SCALE GENOMIC DNA]</scope>
    <source>
        <strain evidence="2 3">PV</strain>
    </source>
</reference>